<dbReference type="AlphaFoldDB" id="A0A7U9L1F4"/>
<evidence type="ECO:0000313" key="1">
    <source>
        <dbReference type="EMBL" id="GCD38593.1"/>
    </source>
</evidence>
<comment type="caution">
    <text evidence="1">The sequence shown here is derived from an EMBL/GenBank/DDBJ whole genome shotgun (WGS) entry which is preliminary data.</text>
</comment>
<reference evidence="1 2" key="1">
    <citation type="submission" date="2018-11" db="EMBL/GenBank/DDBJ databases">
        <title>Whole genome sequence of Streptomyces chrestomyceticus NBRC 13444(T).</title>
        <authorList>
            <person name="Komaki H."/>
            <person name="Tamura T."/>
        </authorList>
    </citation>
    <scope>NUCLEOTIDE SEQUENCE [LARGE SCALE GENOMIC DNA]</scope>
    <source>
        <strain evidence="1 2">NBRC 13444</strain>
    </source>
</reference>
<accession>A0A7U9L1F4</accession>
<dbReference type="Proteomes" id="UP000287830">
    <property type="component" value="Unassembled WGS sequence"/>
</dbReference>
<organism evidence="1 2">
    <name type="scientific">Streptomyces chrestomyceticus JCM 4735</name>
    <dbReference type="NCBI Taxonomy" id="1306181"/>
    <lineage>
        <taxon>Bacteria</taxon>
        <taxon>Bacillati</taxon>
        <taxon>Actinomycetota</taxon>
        <taxon>Actinomycetes</taxon>
        <taxon>Kitasatosporales</taxon>
        <taxon>Streptomycetaceae</taxon>
        <taxon>Streptomyces</taxon>
    </lineage>
</organism>
<sequence>MEAPDEWHHPFDGALARPCMTADREELAADSDPLFAHLDGLRGLITYRRTSRNGDHK</sequence>
<evidence type="ECO:0000313" key="2">
    <source>
        <dbReference type="Proteomes" id="UP000287830"/>
    </source>
</evidence>
<gene>
    <name evidence="1" type="ORF">OEIGOIKO_06409</name>
</gene>
<name>A0A7U9L1F4_9ACTN</name>
<protein>
    <submittedName>
        <fullName evidence="1">Uncharacterized protein</fullName>
    </submittedName>
</protein>
<dbReference type="EMBL" id="BHZC01000001">
    <property type="protein sequence ID" value="GCD38593.1"/>
    <property type="molecule type" value="Genomic_DNA"/>
</dbReference>
<proteinExistence type="predicted"/>